<dbReference type="GO" id="GO:0016430">
    <property type="term" value="F:tRNA (adenine-N6)-methyltransferase activity"/>
    <property type="evidence" value="ECO:0007669"/>
    <property type="project" value="UniProtKB-UniRule"/>
</dbReference>
<dbReference type="CDD" id="cd02440">
    <property type="entry name" value="AdoMet_MTases"/>
    <property type="match status" value="1"/>
</dbReference>
<dbReference type="PANTHER" id="PTHR47739">
    <property type="entry name" value="TRNA1(VAL) (ADENINE(37)-N6)-METHYLTRANSFERASE"/>
    <property type="match status" value="1"/>
</dbReference>
<feature type="domain" description="Methyltransferase small" evidence="7">
    <location>
        <begin position="32"/>
        <end position="132"/>
    </location>
</feature>
<dbReference type="GO" id="GO:0032259">
    <property type="term" value="P:methylation"/>
    <property type="evidence" value="ECO:0007669"/>
    <property type="project" value="UniProtKB-KW"/>
</dbReference>
<comment type="subcellular location">
    <subcellularLocation>
        <location evidence="6">Cytoplasm</location>
    </subcellularLocation>
</comment>
<keyword evidence="2 6" id="KW-0489">Methyltransferase</keyword>
<keyword evidence="9" id="KW-1185">Reference proteome</keyword>
<dbReference type="EMBL" id="JAOTPL010000002">
    <property type="protein sequence ID" value="MCU7693299.1"/>
    <property type="molecule type" value="Genomic_DNA"/>
</dbReference>
<organism evidence="8 9">
    <name type="scientific">Haoranjiania flava</name>
    <dbReference type="NCBI Taxonomy" id="1856322"/>
    <lineage>
        <taxon>Bacteria</taxon>
        <taxon>Pseudomonadati</taxon>
        <taxon>Bacteroidota</taxon>
        <taxon>Chitinophagia</taxon>
        <taxon>Chitinophagales</taxon>
        <taxon>Chitinophagaceae</taxon>
        <taxon>Haoranjiania</taxon>
    </lineage>
</organism>
<evidence type="ECO:0000256" key="2">
    <source>
        <dbReference type="ARBA" id="ARBA00022603"/>
    </source>
</evidence>
<dbReference type="GO" id="GO:0005737">
    <property type="term" value="C:cytoplasm"/>
    <property type="evidence" value="ECO:0007669"/>
    <property type="project" value="UniProtKB-SubCell"/>
</dbReference>
<evidence type="ECO:0000313" key="9">
    <source>
        <dbReference type="Proteomes" id="UP001209317"/>
    </source>
</evidence>
<dbReference type="HAMAP" id="MF_01872">
    <property type="entry name" value="tRNA_methyltr_YfiC"/>
    <property type="match status" value="1"/>
</dbReference>
<dbReference type="PANTHER" id="PTHR47739:SF1">
    <property type="entry name" value="TRNA1(VAL) (ADENINE(37)-N6)-METHYLTRANSFERASE"/>
    <property type="match status" value="1"/>
</dbReference>
<comment type="caution">
    <text evidence="8">The sequence shown here is derived from an EMBL/GenBank/DDBJ whole genome shotgun (WGS) entry which is preliminary data.</text>
</comment>
<comment type="similarity">
    <text evidence="6">Belongs to the methyltransferase superfamily. tRNA (adenine-N(6)-)-methyltransferase family.</text>
</comment>
<dbReference type="InterPro" id="IPR007848">
    <property type="entry name" value="Small_mtfrase_dom"/>
</dbReference>
<dbReference type="GO" id="GO:0003676">
    <property type="term" value="F:nucleic acid binding"/>
    <property type="evidence" value="ECO:0007669"/>
    <property type="project" value="InterPro"/>
</dbReference>
<dbReference type="RefSeq" id="WP_263036785.1">
    <property type="nucleotide sequence ID" value="NZ_JAOTPL010000002.1"/>
</dbReference>
<dbReference type="GO" id="GO:0008033">
    <property type="term" value="P:tRNA processing"/>
    <property type="evidence" value="ECO:0007669"/>
    <property type="project" value="UniProtKB-UniRule"/>
</dbReference>
<evidence type="ECO:0000259" key="7">
    <source>
        <dbReference type="Pfam" id="PF05175"/>
    </source>
</evidence>
<dbReference type="InterPro" id="IPR002052">
    <property type="entry name" value="DNA_methylase_N6_adenine_CS"/>
</dbReference>
<evidence type="ECO:0000256" key="3">
    <source>
        <dbReference type="ARBA" id="ARBA00022679"/>
    </source>
</evidence>
<dbReference type="InterPro" id="IPR050210">
    <property type="entry name" value="tRNA_Adenine-N(6)_MTase"/>
</dbReference>
<dbReference type="SUPFAM" id="SSF53335">
    <property type="entry name" value="S-adenosyl-L-methionine-dependent methyltransferases"/>
    <property type="match status" value="1"/>
</dbReference>
<name>A0AAE3LJE1_9BACT</name>
<dbReference type="AlphaFoldDB" id="A0AAE3LJE1"/>
<protein>
    <recommendedName>
        <fullName evidence="6">tRNA1(Val) (adenine(37)-N6)-methyltransferase</fullName>
        <ecNumber evidence="6">2.1.1.223</ecNumber>
    </recommendedName>
    <alternativeName>
        <fullName evidence="6">tRNA m6A37 methyltransferase</fullName>
    </alternativeName>
</protein>
<keyword evidence="1 6" id="KW-0963">Cytoplasm</keyword>
<evidence type="ECO:0000313" key="8">
    <source>
        <dbReference type="EMBL" id="MCU7693299.1"/>
    </source>
</evidence>
<dbReference type="EC" id="2.1.1.223" evidence="6"/>
<comment type="catalytic activity">
    <reaction evidence="6">
        <text>adenosine(37) in tRNA1(Val) + S-adenosyl-L-methionine = N(6)-methyladenosine(37) in tRNA1(Val) + S-adenosyl-L-homocysteine + H(+)</text>
        <dbReference type="Rhea" id="RHEA:43160"/>
        <dbReference type="Rhea" id="RHEA-COMP:10369"/>
        <dbReference type="Rhea" id="RHEA-COMP:10370"/>
        <dbReference type="ChEBI" id="CHEBI:15378"/>
        <dbReference type="ChEBI" id="CHEBI:57856"/>
        <dbReference type="ChEBI" id="CHEBI:59789"/>
        <dbReference type="ChEBI" id="CHEBI:74411"/>
        <dbReference type="ChEBI" id="CHEBI:74449"/>
        <dbReference type="EC" id="2.1.1.223"/>
    </reaction>
</comment>
<comment type="function">
    <text evidence="6">Specifically methylates the adenine in position 37 of tRNA(1)(Val) (anticodon cmo5UAC).</text>
</comment>
<evidence type="ECO:0000256" key="6">
    <source>
        <dbReference type="HAMAP-Rule" id="MF_01872"/>
    </source>
</evidence>
<gene>
    <name evidence="8" type="ORF">OD355_02070</name>
</gene>
<sequence>MGNSFFRFKQFTVHQERTAMKVCTDACLFGSLLPAGNFPRALDIGAGTGLLSLMFAQQHPQSMIDAVEIDADAALQADENFRNSPFQNLRLVHTDIMHHAPVTGNSYDIVFSNPPFYQHHLTSANEKKNMAHHGSTLSLQQLVAAVDRLLSRQGLFCVLLPYSRHAYFTGMAKEAGFYPQQVYLVKQTPAHAVFRSILFLARSKREMCMETITIREDAGGYSERFMALLKAYYLHL</sequence>
<evidence type="ECO:0000256" key="1">
    <source>
        <dbReference type="ARBA" id="ARBA00022490"/>
    </source>
</evidence>
<keyword evidence="4 6" id="KW-0949">S-adenosyl-L-methionine</keyword>
<dbReference type="Gene3D" id="3.40.50.150">
    <property type="entry name" value="Vaccinia Virus protein VP39"/>
    <property type="match status" value="1"/>
</dbReference>
<evidence type="ECO:0000256" key="4">
    <source>
        <dbReference type="ARBA" id="ARBA00022691"/>
    </source>
</evidence>
<keyword evidence="3 6" id="KW-0808">Transferase</keyword>
<dbReference type="InterPro" id="IPR029063">
    <property type="entry name" value="SAM-dependent_MTases_sf"/>
</dbReference>
<dbReference type="PROSITE" id="PS00092">
    <property type="entry name" value="N6_MTASE"/>
    <property type="match status" value="1"/>
</dbReference>
<evidence type="ECO:0000256" key="5">
    <source>
        <dbReference type="ARBA" id="ARBA00022694"/>
    </source>
</evidence>
<accession>A0AAE3LJE1</accession>
<proteinExistence type="inferred from homology"/>
<dbReference type="InterPro" id="IPR022882">
    <property type="entry name" value="tRNA_adenine-N6_MeTrfase"/>
</dbReference>
<reference evidence="8" key="1">
    <citation type="submission" date="2022-10" db="EMBL/GenBank/DDBJ databases">
        <authorList>
            <person name="Kim H.S."/>
            <person name="Kim J.-S."/>
            <person name="Suh M.K."/>
            <person name="Eom M.K."/>
            <person name="Lee J.-S."/>
        </authorList>
    </citation>
    <scope>NUCLEOTIDE SEQUENCE</scope>
    <source>
        <strain evidence="8">LIP-5</strain>
    </source>
</reference>
<dbReference type="Pfam" id="PF05175">
    <property type="entry name" value="MTS"/>
    <property type="match status" value="1"/>
</dbReference>
<keyword evidence="5 6" id="KW-0819">tRNA processing</keyword>
<dbReference type="Proteomes" id="UP001209317">
    <property type="component" value="Unassembled WGS sequence"/>
</dbReference>